<proteinExistence type="predicted"/>
<reference evidence="2" key="1">
    <citation type="journal article" date="2020" name="Stud. Mycol.">
        <title>101 Dothideomycetes genomes: a test case for predicting lifestyles and emergence of pathogens.</title>
        <authorList>
            <person name="Haridas S."/>
            <person name="Albert R."/>
            <person name="Binder M."/>
            <person name="Bloem J."/>
            <person name="Labutti K."/>
            <person name="Salamov A."/>
            <person name="Andreopoulos B."/>
            <person name="Baker S."/>
            <person name="Barry K."/>
            <person name="Bills G."/>
            <person name="Bluhm B."/>
            <person name="Cannon C."/>
            <person name="Castanera R."/>
            <person name="Culley D."/>
            <person name="Daum C."/>
            <person name="Ezra D."/>
            <person name="Gonzalez J."/>
            <person name="Henrissat B."/>
            <person name="Kuo A."/>
            <person name="Liang C."/>
            <person name="Lipzen A."/>
            <person name="Lutzoni F."/>
            <person name="Magnuson J."/>
            <person name="Mondo S."/>
            <person name="Nolan M."/>
            <person name="Ohm R."/>
            <person name="Pangilinan J."/>
            <person name="Park H.-J."/>
            <person name="Ramirez L."/>
            <person name="Alfaro M."/>
            <person name="Sun H."/>
            <person name="Tritt A."/>
            <person name="Yoshinaga Y."/>
            <person name="Zwiers L.-H."/>
            <person name="Turgeon B."/>
            <person name="Goodwin S."/>
            <person name="Spatafora J."/>
            <person name="Crous P."/>
            <person name="Grigoriev I."/>
        </authorList>
    </citation>
    <scope>NUCLEOTIDE SEQUENCE</scope>
    <source>
        <strain evidence="2">CBS 473.64</strain>
    </source>
</reference>
<evidence type="ECO:0008006" key="4">
    <source>
        <dbReference type="Google" id="ProtNLM"/>
    </source>
</evidence>
<organism evidence="2 3">
    <name type="scientific">Massarina eburnea CBS 473.64</name>
    <dbReference type="NCBI Taxonomy" id="1395130"/>
    <lineage>
        <taxon>Eukaryota</taxon>
        <taxon>Fungi</taxon>
        <taxon>Dikarya</taxon>
        <taxon>Ascomycota</taxon>
        <taxon>Pezizomycotina</taxon>
        <taxon>Dothideomycetes</taxon>
        <taxon>Pleosporomycetidae</taxon>
        <taxon>Pleosporales</taxon>
        <taxon>Massarineae</taxon>
        <taxon>Massarinaceae</taxon>
        <taxon>Massarina</taxon>
    </lineage>
</organism>
<keyword evidence="1" id="KW-0732">Signal</keyword>
<keyword evidence="3" id="KW-1185">Reference proteome</keyword>
<dbReference type="AlphaFoldDB" id="A0A6A6S0H3"/>
<name>A0A6A6S0H3_9PLEO</name>
<feature type="signal peptide" evidence="1">
    <location>
        <begin position="1"/>
        <end position="18"/>
    </location>
</feature>
<accession>A0A6A6S0H3</accession>
<gene>
    <name evidence="2" type="ORF">P280DRAFT_45981</name>
</gene>
<sequence>MYRCLVVLVFTTVTTWLCFEWDNEVENKFVKLGDEYPVLLLRYRSRKHYRSVCLSFAFVTAHIPANRTTYPTAIIDPQETRVSIVKRVRVAVHSVIFVECGSALRCGVQFPKSINEPQHHINAQHQTSRLLNRTRENTALSSIM</sequence>
<evidence type="ECO:0000256" key="1">
    <source>
        <dbReference type="SAM" id="SignalP"/>
    </source>
</evidence>
<dbReference type="Proteomes" id="UP000799753">
    <property type="component" value="Unassembled WGS sequence"/>
</dbReference>
<evidence type="ECO:0000313" key="2">
    <source>
        <dbReference type="EMBL" id="KAF2639704.1"/>
    </source>
</evidence>
<evidence type="ECO:0000313" key="3">
    <source>
        <dbReference type="Proteomes" id="UP000799753"/>
    </source>
</evidence>
<protein>
    <recommendedName>
        <fullName evidence="4">Secreted protein</fullName>
    </recommendedName>
</protein>
<feature type="chain" id="PRO_5025373085" description="Secreted protein" evidence="1">
    <location>
        <begin position="19"/>
        <end position="144"/>
    </location>
</feature>
<dbReference type="EMBL" id="MU006786">
    <property type="protein sequence ID" value="KAF2639704.1"/>
    <property type="molecule type" value="Genomic_DNA"/>
</dbReference>